<proteinExistence type="predicted"/>
<feature type="region of interest" description="Disordered" evidence="1">
    <location>
        <begin position="289"/>
        <end position="369"/>
    </location>
</feature>
<feature type="compositionally biased region" description="Acidic residues" evidence="1">
    <location>
        <begin position="360"/>
        <end position="369"/>
    </location>
</feature>
<organism evidence="2 3">
    <name type="scientific">Filobasidium floriforme</name>
    <dbReference type="NCBI Taxonomy" id="5210"/>
    <lineage>
        <taxon>Eukaryota</taxon>
        <taxon>Fungi</taxon>
        <taxon>Dikarya</taxon>
        <taxon>Basidiomycota</taxon>
        <taxon>Agaricomycotina</taxon>
        <taxon>Tremellomycetes</taxon>
        <taxon>Filobasidiales</taxon>
        <taxon>Filobasidiaceae</taxon>
        <taxon>Filobasidium</taxon>
    </lineage>
</organism>
<dbReference type="Proteomes" id="UP000812966">
    <property type="component" value="Unassembled WGS sequence"/>
</dbReference>
<gene>
    <name evidence="2" type="ORF">FFLO_05007</name>
</gene>
<name>A0A8K0JN67_9TREE</name>
<keyword evidence="3" id="KW-1185">Reference proteome</keyword>
<dbReference type="EMBL" id="JABELV010000117">
    <property type="protein sequence ID" value="KAG7530466.1"/>
    <property type="molecule type" value="Genomic_DNA"/>
</dbReference>
<evidence type="ECO:0000256" key="1">
    <source>
        <dbReference type="SAM" id="MobiDB-lite"/>
    </source>
</evidence>
<feature type="compositionally biased region" description="Basic and acidic residues" evidence="1">
    <location>
        <begin position="348"/>
        <end position="359"/>
    </location>
</feature>
<evidence type="ECO:0000313" key="2">
    <source>
        <dbReference type="EMBL" id="KAG7530466.1"/>
    </source>
</evidence>
<comment type="caution">
    <text evidence="2">The sequence shown here is derived from an EMBL/GenBank/DDBJ whole genome shotgun (WGS) entry which is preliminary data.</text>
</comment>
<sequence>MEERGYELDKLIRQSRQSKAGSDSDSGSSVKVFKKGTREAMCKWISTHPTTAAAHQDPAATDPKLQFQTAWLQYCHGTPGLQEVLAECVAGPEQKTVTSTSFPFPHGKEPPEQNSEARFWAAAIDTQADDAQAYSKIIASEGSIVVSTAGKLVKSELESMGLEVVLHVGIQLWFIGGEAMVILRQGDVLILRPGISYSYYSVEPSIQHQRSFLRYDWIDSGLVKAAEDDLTKIYLCLMVLALFSDSTFAQKHGLVHPKLRQLVESFTTSSETIDTHPLEQLKKLAKKRLGKMSRAEQVTEDTAGGKRAREDESEDGEQVGRPDKRVRGPEEAEEGEGGGPRESNIDGNEQRQEGSRSGEGEEQGVEEAL</sequence>
<protein>
    <submittedName>
        <fullName evidence="2">Uncharacterized protein</fullName>
    </submittedName>
</protein>
<reference evidence="2" key="1">
    <citation type="submission" date="2020-04" db="EMBL/GenBank/DDBJ databases">
        <title>Analysis of mating type loci in Filobasidium floriforme.</title>
        <authorList>
            <person name="Nowrousian M."/>
        </authorList>
    </citation>
    <scope>NUCLEOTIDE SEQUENCE</scope>
    <source>
        <strain evidence="2">CBS 6242</strain>
    </source>
</reference>
<dbReference type="AlphaFoldDB" id="A0A8K0JN67"/>
<accession>A0A8K0JN67</accession>
<evidence type="ECO:0000313" key="3">
    <source>
        <dbReference type="Proteomes" id="UP000812966"/>
    </source>
</evidence>
<feature type="compositionally biased region" description="Basic and acidic residues" evidence="1">
    <location>
        <begin position="318"/>
        <end position="330"/>
    </location>
</feature>